<reference evidence="9 10" key="1">
    <citation type="journal article" date="2021" name="Int. J. Syst. Evol. Microbiol.">
        <title>Reticulibacter mediterranei gen. nov., sp. nov., within the new family Reticulibacteraceae fam. nov., and Ktedonospora formicarum gen. nov., sp. nov., Ktedonobacter robiniae sp. nov., Dictyobacter formicarum sp. nov. and Dictyobacter arantiisoli sp. nov., belonging to the class Ktedonobacteria.</title>
        <authorList>
            <person name="Yabe S."/>
            <person name="Zheng Y."/>
            <person name="Wang C.M."/>
            <person name="Sakai Y."/>
            <person name="Abe K."/>
            <person name="Yokota A."/>
            <person name="Donadio S."/>
            <person name="Cavaletti L."/>
            <person name="Monciardini P."/>
        </authorList>
    </citation>
    <scope>NUCLEOTIDE SEQUENCE [LARGE SCALE GENOMIC DNA]</scope>
    <source>
        <strain evidence="9 10">SOSP1-30</strain>
    </source>
</reference>
<dbReference type="PROSITE" id="PS00072">
    <property type="entry name" value="ACYL_COA_DH_1"/>
    <property type="match status" value="1"/>
</dbReference>
<organism evidence="9 10">
    <name type="scientific">Ktedonobacter robiniae</name>
    <dbReference type="NCBI Taxonomy" id="2778365"/>
    <lineage>
        <taxon>Bacteria</taxon>
        <taxon>Bacillati</taxon>
        <taxon>Chloroflexota</taxon>
        <taxon>Ktedonobacteria</taxon>
        <taxon>Ktedonobacterales</taxon>
        <taxon>Ktedonobacteraceae</taxon>
        <taxon>Ktedonobacter</taxon>
    </lineage>
</organism>
<dbReference type="Pfam" id="PF00441">
    <property type="entry name" value="Acyl-CoA_dh_1"/>
    <property type="match status" value="1"/>
</dbReference>
<keyword evidence="10" id="KW-1185">Reference proteome</keyword>
<gene>
    <name evidence="9" type="ORF">KSB_64770</name>
</gene>
<evidence type="ECO:0000256" key="5">
    <source>
        <dbReference type="RuleBase" id="RU362125"/>
    </source>
</evidence>
<keyword evidence="4 5" id="KW-0274">FAD</keyword>
<comment type="caution">
    <text evidence="9">The sequence shown here is derived from an EMBL/GenBank/DDBJ whole genome shotgun (WGS) entry which is preliminary data.</text>
</comment>
<dbReference type="Gene3D" id="6.10.250.600">
    <property type="match status" value="1"/>
</dbReference>
<accession>A0ABQ3V064</accession>
<evidence type="ECO:0000313" key="10">
    <source>
        <dbReference type="Proteomes" id="UP000654345"/>
    </source>
</evidence>
<evidence type="ECO:0000259" key="8">
    <source>
        <dbReference type="Pfam" id="PF18158"/>
    </source>
</evidence>
<feature type="domain" description="Acyl-CoA oxidase/dehydrogenase middle" evidence="7">
    <location>
        <begin position="186"/>
        <end position="282"/>
    </location>
</feature>
<keyword evidence="5" id="KW-0560">Oxidoreductase</keyword>
<dbReference type="PANTHER" id="PTHR42707:SF3">
    <property type="entry name" value="ACYL-COA DEHYDROGENASE AIDB-RELATED"/>
    <property type="match status" value="1"/>
</dbReference>
<dbReference type="Gene3D" id="1.20.140.10">
    <property type="entry name" value="Butyryl-CoA Dehydrogenase, subunit A, domain 3"/>
    <property type="match status" value="1"/>
</dbReference>
<dbReference type="Pfam" id="PF02770">
    <property type="entry name" value="Acyl-CoA_dh_M"/>
    <property type="match status" value="1"/>
</dbReference>
<evidence type="ECO:0000256" key="4">
    <source>
        <dbReference type="ARBA" id="ARBA00022827"/>
    </source>
</evidence>
<dbReference type="SUPFAM" id="SSF47203">
    <property type="entry name" value="Acyl-CoA dehydrogenase C-terminal domain-like"/>
    <property type="match status" value="1"/>
</dbReference>
<comment type="similarity">
    <text evidence="2 5">Belongs to the acyl-CoA dehydrogenase family.</text>
</comment>
<dbReference type="PROSITE" id="PS00073">
    <property type="entry name" value="ACYL_COA_DH_2"/>
    <property type="match status" value="1"/>
</dbReference>
<dbReference type="SUPFAM" id="SSF56645">
    <property type="entry name" value="Acyl-CoA dehydrogenase NM domain-like"/>
    <property type="match status" value="1"/>
</dbReference>
<dbReference type="InterPro" id="IPR041504">
    <property type="entry name" value="AidB_N"/>
</dbReference>
<evidence type="ECO:0000256" key="2">
    <source>
        <dbReference type="ARBA" id="ARBA00009347"/>
    </source>
</evidence>
<dbReference type="Pfam" id="PF18158">
    <property type="entry name" value="AidB_N"/>
    <property type="match status" value="1"/>
</dbReference>
<dbReference type="Gene3D" id="2.40.110.20">
    <property type="match status" value="1"/>
</dbReference>
<dbReference type="InterPro" id="IPR036250">
    <property type="entry name" value="AcylCo_DH-like_C"/>
</dbReference>
<keyword evidence="3 5" id="KW-0285">Flavoprotein</keyword>
<comment type="cofactor">
    <cofactor evidence="1 5">
        <name>FAD</name>
        <dbReference type="ChEBI" id="CHEBI:57692"/>
    </cofactor>
</comment>
<evidence type="ECO:0000256" key="1">
    <source>
        <dbReference type="ARBA" id="ARBA00001974"/>
    </source>
</evidence>
<dbReference type="EMBL" id="BNJG01000002">
    <property type="protein sequence ID" value="GHO58002.1"/>
    <property type="molecule type" value="Genomic_DNA"/>
</dbReference>
<sequence>MDVFAHPAISTHTVANQPPPLVQYNPFTLDSALIAGIQREGAGWAEERLSELGRYLGSSEVITQGFEANTYPPELHTHDRYGHRIDEVSFHPAWHQLMGAAVNWGTHALSWREERPGAQVARAAGFYLFTQVEAGHGCPISMTHAAIPVLRHQSELAETWLPGLFSLEYDFGLRPAAEKRGLLCGMGMTEKQGGSDVRANTTRAVPAGDLGAGTYLLTGHKWFCSAPMCDVFLVLAQAPGGLSCFLLPRVLPDGTRNPFFIQRLKDKLGNRSNASSEVEFQQTVAFLVGKEGQGVRTIIEMVNYTRLDCILGSTAMMRQALTQALHHTRHRQAFGRPLLDQPLMRNVLADLSLEVEAAITLALRLARACEQAPTSTHEEHIKRLGTALGKYWVTKRGPTCVAEALECLGGNGYVEESIMPRLYREMPLNSIWEGSGNVNCLDVLRALAKQPQVLESFFTEVAPARTANKYLSDAVQALQQELSHLDNIEWRARFLVERMALILQGALLVQHAPAPLADAFCATRLGGTWGHAFGTLPPGIDAQAILARSLPS</sequence>
<name>A0ABQ3V064_9CHLR</name>
<evidence type="ECO:0000313" key="9">
    <source>
        <dbReference type="EMBL" id="GHO58002.1"/>
    </source>
</evidence>
<dbReference type="InterPro" id="IPR052904">
    <property type="entry name" value="Acyl-CoA_dehydrogenase-like"/>
</dbReference>
<dbReference type="PANTHER" id="PTHR42707">
    <property type="entry name" value="ACYL-COA DEHYDROGENASE"/>
    <property type="match status" value="1"/>
</dbReference>
<dbReference type="NCBIfam" id="NF008594">
    <property type="entry name" value="PRK11561.1"/>
    <property type="match status" value="1"/>
</dbReference>
<feature type="domain" description="Adaptive response protein AidB N-terminal" evidence="8">
    <location>
        <begin position="16"/>
        <end position="170"/>
    </location>
</feature>
<dbReference type="InterPro" id="IPR009100">
    <property type="entry name" value="AcylCoA_DH/oxidase_NM_dom_sf"/>
</dbReference>
<dbReference type="InterPro" id="IPR009075">
    <property type="entry name" value="AcylCo_DH/oxidase_C"/>
</dbReference>
<protein>
    <submittedName>
        <fullName evidence="9">DNA alkylation response protein</fullName>
    </submittedName>
</protein>
<dbReference type="InterPro" id="IPR006089">
    <property type="entry name" value="Acyl-CoA_DH_CS"/>
</dbReference>
<dbReference type="RefSeq" id="WP_201374283.1">
    <property type="nucleotide sequence ID" value="NZ_BNJG01000002.1"/>
</dbReference>
<evidence type="ECO:0000256" key="3">
    <source>
        <dbReference type="ARBA" id="ARBA00022630"/>
    </source>
</evidence>
<proteinExistence type="inferred from homology"/>
<dbReference type="InterPro" id="IPR006091">
    <property type="entry name" value="Acyl-CoA_Oxase/DH_mid-dom"/>
</dbReference>
<dbReference type="Proteomes" id="UP000654345">
    <property type="component" value="Unassembled WGS sequence"/>
</dbReference>
<evidence type="ECO:0000259" key="6">
    <source>
        <dbReference type="Pfam" id="PF00441"/>
    </source>
</evidence>
<evidence type="ECO:0000259" key="7">
    <source>
        <dbReference type="Pfam" id="PF02770"/>
    </source>
</evidence>
<feature type="domain" description="Acyl-CoA dehydrogenase/oxidase C-terminal" evidence="6">
    <location>
        <begin position="292"/>
        <end position="447"/>
    </location>
</feature>